<accession>A0A8T2PP64</accession>
<dbReference type="Proteomes" id="UP000824540">
    <property type="component" value="Unassembled WGS sequence"/>
</dbReference>
<gene>
    <name evidence="7" type="ORF">JZ751_017721</name>
</gene>
<dbReference type="SUPFAM" id="SSF57850">
    <property type="entry name" value="RING/U-box"/>
    <property type="match status" value="1"/>
</dbReference>
<dbReference type="OrthoDB" id="252722at2759"/>
<evidence type="ECO:0000256" key="4">
    <source>
        <dbReference type="PROSITE-ProRule" id="PRU00175"/>
    </source>
</evidence>
<name>A0A8T2PP64_9TELE</name>
<keyword evidence="8" id="KW-1185">Reference proteome</keyword>
<sequence length="200" mass="22100">MERPECSICYNTYDNVFKTPKLLECTHTFCLECLSRVMALSIEEEIGQIPCPICRHPTSIPQNGTPALTTSREVLGQLPAHQQQEERVWLEGKKLCYSSPQNPSSSVTCICIDIGGTKQDGPPAPTQAHRRGFLGRLALLADWKRLLLFAVLAVMLACIVLWPLHCIVSGSTPRCWQGRPAPGPIITTTVPPTFPLKLSH</sequence>
<keyword evidence="1" id="KW-0479">Metal-binding</keyword>
<evidence type="ECO:0000313" key="8">
    <source>
        <dbReference type="Proteomes" id="UP000824540"/>
    </source>
</evidence>
<evidence type="ECO:0000256" key="5">
    <source>
        <dbReference type="SAM" id="Phobius"/>
    </source>
</evidence>
<comment type="caution">
    <text evidence="7">The sequence shown here is derived from an EMBL/GenBank/DDBJ whole genome shotgun (WGS) entry which is preliminary data.</text>
</comment>
<dbReference type="PANTHER" id="PTHR22791:SF4">
    <property type="entry name" value="RING FINGER PROTEIN 223"/>
    <property type="match status" value="1"/>
</dbReference>
<dbReference type="InterPro" id="IPR017907">
    <property type="entry name" value="Znf_RING_CS"/>
</dbReference>
<proteinExistence type="predicted"/>
<dbReference type="InterPro" id="IPR027370">
    <property type="entry name" value="Znf-RING_euk"/>
</dbReference>
<evidence type="ECO:0000256" key="3">
    <source>
        <dbReference type="ARBA" id="ARBA00022833"/>
    </source>
</evidence>
<dbReference type="GO" id="GO:0008270">
    <property type="term" value="F:zinc ion binding"/>
    <property type="evidence" value="ECO:0007669"/>
    <property type="project" value="UniProtKB-KW"/>
</dbReference>
<dbReference type="EMBL" id="JAFBMS010000004">
    <property type="protein sequence ID" value="KAG9353145.1"/>
    <property type="molecule type" value="Genomic_DNA"/>
</dbReference>
<dbReference type="CDD" id="cd16556">
    <property type="entry name" value="RING-HC_RNF183-like"/>
    <property type="match status" value="1"/>
</dbReference>
<dbReference type="InterPro" id="IPR001841">
    <property type="entry name" value="Znf_RING"/>
</dbReference>
<keyword evidence="3" id="KW-0862">Zinc</keyword>
<evidence type="ECO:0000259" key="6">
    <source>
        <dbReference type="PROSITE" id="PS50089"/>
    </source>
</evidence>
<evidence type="ECO:0000313" key="7">
    <source>
        <dbReference type="EMBL" id="KAG9353145.1"/>
    </source>
</evidence>
<dbReference type="PANTHER" id="PTHR22791">
    <property type="entry name" value="RING-TYPE DOMAIN-CONTAINING PROTEIN"/>
    <property type="match status" value="1"/>
</dbReference>
<dbReference type="SMART" id="SM00184">
    <property type="entry name" value="RING"/>
    <property type="match status" value="1"/>
</dbReference>
<dbReference type="Pfam" id="PF13445">
    <property type="entry name" value="zf-RING_UBOX"/>
    <property type="match status" value="1"/>
</dbReference>
<dbReference type="PROSITE" id="PS00518">
    <property type="entry name" value="ZF_RING_1"/>
    <property type="match status" value="1"/>
</dbReference>
<dbReference type="InterPro" id="IPR013083">
    <property type="entry name" value="Znf_RING/FYVE/PHD"/>
</dbReference>
<reference evidence="7" key="1">
    <citation type="thesis" date="2021" institute="BYU ScholarsArchive" country="Provo, UT, USA">
        <title>Applications of and Algorithms for Genome Assembly and Genomic Analyses with an Emphasis on Marine Teleosts.</title>
        <authorList>
            <person name="Pickett B.D."/>
        </authorList>
    </citation>
    <scope>NUCLEOTIDE SEQUENCE</scope>
    <source>
        <strain evidence="7">HI-2016</strain>
    </source>
</reference>
<dbReference type="GO" id="GO:0061630">
    <property type="term" value="F:ubiquitin protein ligase activity"/>
    <property type="evidence" value="ECO:0007669"/>
    <property type="project" value="TreeGrafter"/>
</dbReference>
<dbReference type="Gene3D" id="3.30.40.10">
    <property type="entry name" value="Zinc/RING finger domain, C3HC4 (zinc finger)"/>
    <property type="match status" value="1"/>
</dbReference>
<keyword evidence="2 4" id="KW-0863">Zinc-finger</keyword>
<protein>
    <recommendedName>
        <fullName evidence="6">RING-type domain-containing protein</fullName>
    </recommendedName>
</protein>
<keyword evidence="5" id="KW-0812">Transmembrane</keyword>
<dbReference type="PROSITE" id="PS50089">
    <property type="entry name" value="ZF_RING_2"/>
    <property type="match status" value="1"/>
</dbReference>
<evidence type="ECO:0000256" key="2">
    <source>
        <dbReference type="ARBA" id="ARBA00022771"/>
    </source>
</evidence>
<dbReference type="GO" id="GO:0016567">
    <property type="term" value="P:protein ubiquitination"/>
    <property type="evidence" value="ECO:0007669"/>
    <property type="project" value="TreeGrafter"/>
</dbReference>
<keyword evidence="5" id="KW-1133">Transmembrane helix</keyword>
<dbReference type="AlphaFoldDB" id="A0A8T2PP64"/>
<feature type="domain" description="RING-type" evidence="6">
    <location>
        <begin position="6"/>
        <end position="55"/>
    </location>
</feature>
<feature type="transmembrane region" description="Helical" evidence="5">
    <location>
        <begin position="146"/>
        <end position="165"/>
    </location>
</feature>
<dbReference type="InterPro" id="IPR051435">
    <property type="entry name" value="RING_finger_E3_ubiq-ligases"/>
</dbReference>
<organism evidence="7 8">
    <name type="scientific">Albula glossodonta</name>
    <name type="common">roundjaw bonefish</name>
    <dbReference type="NCBI Taxonomy" id="121402"/>
    <lineage>
        <taxon>Eukaryota</taxon>
        <taxon>Metazoa</taxon>
        <taxon>Chordata</taxon>
        <taxon>Craniata</taxon>
        <taxon>Vertebrata</taxon>
        <taxon>Euteleostomi</taxon>
        <taxon>Actinopterygii</taxon>
        <taxon>Neopterygii</taxon>
        <taxon>Teleostei</taxon>
        <taxon>Albuliformes</taxon>
        <taxon>Albulidae</taxon>
        <taxon>Albula</taxon>
    </lineage>
</organism>
<evidence type="ECO:0000256" key="1">
    <source>
        <dbReference type="ARBA" id="ARBA00022723"/>
    </source>
</evidence>
<keyword evidence="5" id="KW-0472">Membrane</keyword>